<keyword evidence="1" id="KW-0812">Transmembrane</keyword>
<dbReference type="EMBL" id="LDRC01000039">
    <property type="protein sequence ID" value="KTR52028.1"/>
    <property type="molecule type" value="Genomic_DNA"/>
</dbReference>
<dbReference type="Proteomes" id="UP000072763">
    <property type="component" value="Unassembled WGS sequence"/>
</dbReference>
<keyword evidence="1" id="KW-0472">Membrane</keyword>
<evidence type="ECO:0000313" key="3">
    <source>
        <dbReference type="Proteomes" id="UP000072763"/>
    </source>
</evidence>
<accession>A0A147DR08</accession>
<evidence type="ECO:0000256" key="1">
    <source>
        <dbReference type="SAM" id="Phobius"/>
    </source>
</evidence>
<comment type="caution">
    <text evidence="2">The sequence shown here is derived from an EMBL/GenBank/DDBJ whole genome shotgun (WGS) entry which is preliminary data.</text>
</comment>
<feature type="transmembrane region" description="Helical" evidence="1">
    <location>
        <begin position="20"/>
        <end position="42"/>
    </location>
</feature>
<evidence type="ECO:0000313" key="2">
    <source>
        <dbReference type="EMBL" id="KTR52028.1"/>
    </source>
</evidence>
<reference evidence="2 3" key="1">
    <citation type="journal article" date="2016" name="Front. Microbiol.">
        <title>Genomic Resource of Rice Seed Associated Bacteria.</title>
        <authorList>
            <person name="Midha S."/>
            <person name="Bansal K."/>
            <person name="Sharma S."/>
            <person name="Kumar N."/>
            <person name="Patil P.P."/>
            <person name="Chaudhry V."/>
            <person name="Patil P.B."/>
        </authorList>
    </citation>
    <scope>NUCLEOTIDE SEQUENCE [LARGE SCALE GENOMIC DNA]</scope>
    <source>
        <strain evidence="2 3">NS359</strain>
    </source>
</reference>
<gene>
    <name evidence="2" type="ORF">NS359_08025</name>
</gene>
<keyword evidence="1" id="KW-1133">Transmembrane helix</keyword>
<organism evidence="2 3">
    <name type="scientific">Curtobacterium oceanosedimentum</name>
    <dbReference type="NCBI Taxonomy" id="465820"/>
    <lineage>
        <taxon>Bacteria</taxon>
        <taxon>Bacillati</taxon>
        <taxon>Actinomycetota</taxon>
        <taxon>Actinomycetes</taxon>
        <taxon>Micrococcales</taxon>
        <taxon>Microbacteriaceae</taxon>
        <taxon>Curtobacterium</taxon>
    </lineage>
</organism>
<protein>
    <submittedName>
        <fullName evidence="2">Uncharacterized protein</fullName>
    </submittedName>
</protein>
<dbReference type="AlphaFoldDB" id="A0A147DR08"/>
<proteinExistence type="predicted"/>
<dbReference type="PATRIC" id="fig|465820.4.peg.1697"/>
<sequence>MTIYSVTVSEPATWTDPDVIVQAGAGLAAIVAAIVVIVQTILTRKALEEAAKSRATAEAALAVARSEHRNSTFLAIEAVRSRIALNAPSAELHVDEIVDAIYSPSITGLGYAERWPDDYVFHIGDSQRLLMVRAAVTLRNTGPRATRFTLHRAIRLGVWRAEESGRSYLAGTDVGPEDVLLEAGEAFTGYWEVTRPMHEWIEIFEVRSTGGGPGPEAVLEAYVDDGHDTGASYAYRVLLGGAVLKPERPSVRETWVFAGLWNPAVNPDAGVGSGSQPTTVTAWLSKRESVPLPAAVPAVDQPES</sequence>
<name>A0A147DR08_9MICO</name>